<protein>
    <submittedName>
        <fullName evidence="5">DinB family protein</fullName>
    </submittedName>
</protein>
<dbReference type="Gene3D" id="1.10.10.10">
    <property type="entry name" value="Winged helix-like DNA-binding domain superfamily/Winged helix DNA-binding domain"/>
    <property type="match status" value="1"/>
</dbReference>
<dbReference type="InterPro" id="IPR002577">
    <property type="entry name" value="HTH_HxlR"/>
</dbReference>
<dbReference type="InterPro" id="IPR024775">
    <property type="entry name" value="DinB-like"/>
</dbReference>
<sequence length="286" mass="31796">MTTSAPRPGRPVRGSVTGRPVMAALDLLGRRWTLRVLWELRDGALGFRPLQKRCDGMSSSVLQTRLTELQQALLVIRHPDGSYQLTDLGAGACQALLPLNRWSGDWAAAIDAIPPLVPEDHVCDSCGLSYPYTDTEQAADMLASLPARFRQAVAGLTDAALRRRPEPGTWSAIEYLCHVRDVFDVYTDRINQTLAQEHPVLEPMRNDQRAVQGRYNDQNQREVLDALTEAAARLRALITGITPAQRLRSATRLPGEERTLLWLIRQAAHEGIHHLHDIERPATPGS</sequence>
<dbReference type="InterPro" id="IPR036388">
    <property type="entry name" value="WH-like_DNA-bd_sf"/>
</dbReference>
<dbReference type="PANTHER" id="PTHR33204:SF37">
    <property type="entry name" value="HTH-TYPE TRANSCRIPTIONAL REGULATOR YODB"/>
    <property type="match status" value="1"/>
</dbReference>
<dbReference type="GO" id="GO:0003677">
    <property type="term" value="F:DNA binding"/>
    <property type="evidence" value="ECO:0007669"/>
    <property type="project" value="UniProtKB-KW"/>
</dbReference>
<reference evidence="5" key="1">
    <citation type="submission" date="2021-04" db="EMBL/GenBank/DDBJ databases">
        <title>Genome based classification of Actinospica acidithermotolerans sp. nov., an actinobacterium isolated from an Indonesian hot spring.</title>
        <authorList>
            <person name="Kusuma A.B."/>
            <person name="Putra K.E."/>
            <person name="Nafisah S."/>
            <person name="Loh J."/>
            <person name="Nouioui I."/>
            <person name="Goodfellow M."/>
        </authorList>
    </citation>
    <scope>NUCLEOTIDE SEQUENCE</scope>
    <source>
        <strain evidence="5">CSCA 57</strain>
    </source>
</reference>
<dbReference type="SUPFAM" id="SSF46785">
    <property type="entry name" value="Winged helix' DNA-binding domain"/>
    <property type="match status" value="1"/>
</dbReference>
<evidence type="ECO:0000313" key="6">
    <source>
        <dbReference type="Proteomes" id="UP000675781"/>
    </source>
</evidence>
<dbReference type="EMBL" id="JAGSOG010000414">
    <property type="protein sequence ID" value="MBR7839292.1"/>
    <property type="molecule type" value="Genomic_DNA"/>
</dbReference>
<keyword evidence="3" id="KW-0804">Transcription</keyword>
<proteinExistence type="predicted"/>
<dbReference type="Proteomes" id="UP000675781">
    <property type="component" value="Unassembled WGS sequence"/>
</dbReference>
<evidence type="ECO:0000313" key="5">
    <source>
        <dbReference type="EMBL" id="MBR7839292.1"/>
    </source>
</evidence>
<dbReference type="InterPro" id="IPR036390">
    <property type="entry name" value="WH_DNA-bd_sf"/>
</dbReference>
<dbReference type="AlphaFoldDB" id="A0A941IUL9"/>
<organism evidence="5 6">
    <name type="scientific">Actinospica durhamensis</name>
    <dbReference type="NCBI Taxonomy" id="1508375"/>
    <lineage>
        <taxon>Bacteria</taxon>
        <taxon>Bacillati</taxon>
        <taxon>Actinomycetota</taxon>
        <taxon>Actinomycetes</taxon>
        <taxon>Catenulisporales</taxon>
        <taxon>Actinospicaceae</taxon>
        <taxon>Actinospica</taxon>
    </lineage>
</organism>
<keyword evidence="1" id="KW-0805">Transcription regulation</keyword>
<evidence type="ECO:0000259" key="4">
    <source>
        <dbReference type="PROSITE" id="PS51118"/>
    </source>
</evidence>
<keyword evidence="2" id="KW-0238">DNA-binding</keyword>
<comment type="caution">
    <text evidence="5">The sequence shown here is derived from an EMBL/GenBank/DDBJ whole genome shotgun (WGS) entry which is preliminary data.</text>
</comment>
<accession>A0A941IUL9</accession>
<evidence type="ECO:0000256" key="2">
    <source>
        <dbReference type="ARBA" id="ARBA00023125"/>
    </source>
</evidence>
<evidence type="ECO:0000256" key="1">
    <source>
        <dbReference type="ARBA" id="ARBA00023015"/>
    </source>
</evidence>
<feature type="domain" description="HTH hxlR-type" evidence="4">
    <location>
        <begin position="19"/>
        <end position="111"/>
    </location>
</feature>
<gene>
    <name evidence="5" type="ORF">KDL01_38885</name>
</gene>
<dbReference type="PANTHER" id="PTHR33204">
    <property type="entry name" value="TRANSCRIPTIONAL REGULATOR, MARR FAMILY"/>
    <property type="match status" value="1"/>
</dbReference>
<dbReference type="Pfam" id="PF12867">
    <property type="entry name" value="DinB_2"/>
    <property type="match status" value="1"/>
</dbReference>
<dbReference type="PROSITE" id="PS51118">
    <property type="entry name" value="HTH_HXLR"/>
    <property type="match status" value="1"/>
</dbReference>
<dbReference type="SUPFAM" id="SSF109854">
    <property type="entry name" value="DinB/YfiT-like putative metalloenzymes"/>
    <property type="match status" value="1"/>
</dbReference>
<keyword evidence="6" id="KW-1185">Reference proteome</keyword>
<dbReference type="InterPro" id="IPR034660">
    <property type="entry name" value="DinB/YfiT-like"/>
</dbReference>
<dbReference type="Pfam" id="PF01638">
    <property type="entry name" value="HxlR"/>
    <property type="match status" value="1"/>
</dbReference>
<evidence type="ECO:0000256" key="3">
    <source>
        <dbReference type="ARBA" id="ARBA00023163"/>
    </source>
</evidence>
<dbReference type="Gene3D" id="1.20.120.450">
    <property type="entry name" value="dinb family like domain"/>
    <property type="match status" value="1"/>
</dbReference>
<name>A0A941IUL9_9ACTN</name>